<dbReference type="PROSITE" id="PS50011">
    <property type="entry name" value="PROTEIN_KINASE_DOM"/>
    <property type="match status" value="1"/>
</dbReference>
<evidence type="ECO:0000256" key="1">
    <source>
        <dbReference type="ARBA" id="ARBA00012513"/>
    </source>
</evidence>
<dbReference type="PROSITE" id="PS00107">
    <property type="entry name" value="PROTEIN_KINASE_ATP"/>
    <property type="match status" value="1"/>
</dbReference>
<dbReference type="InterPro" id="IPR017441">
    <property type="entry name" value="Protein_kinase_ATP_BS"/>
</dbReference>
<dbReference type="Proteomes" id="UP000077315">
    <property type="component" value="Unassembled WGS sequence"/>
</dbReference>
<proteinExistence type="inferred from homology"/>
<evidence type="ECO:0000313" key="7">
    <source>
        <dbReference type="EMBL" id="OAD73000.1"/>
    </source>
</evidence>
<protein>
    <recommendedName>
        <fullName evidence="1">non-specific serine/threonine protein kinase</fullName>
        <ecNumber evidence="1">2.7.11.1</ecNumber>
    </recommendedName>
</protein>
<dbReference type="AlphaFoldDB" id="A0A163DRM7"/>
<evidence type="ECO:0000256" key="4">
    <source>
        <dbReference type="PROSITE-ProRule" id="PRU10141"/>
    </source>
</evidence>
<feature type="binding site" evidence="4">
    <location>
        <position position="85"/>
    </location>
    <ligand>
        <name>ATP</name>
        <dbReference type="ChEBI" id="CHEBI:30616"/>
    </ligand>
</feature>
<dbReference type="SUPFAM" id="SSF56112">
    <property type="entry name" value="Protein kinase-like (PK-like)"/>
    <property type="match status" value="1"/>
</dbReference>
<dbReference type="InParanoid" id="A0A163DRM7"/>
<dbReference type="Pfam" id="PF00069">
    <property type="entry name" value="Pkinase"/>
    <property type="match status" value="1"/>
</dbReference>
<gene>
    <name evidence="7" type="ORF">PHYBLDRAFT_113216</name>
</gene>
<dbReference type="PROSITE" id="PS00108">
    <property type="entry name" value="PROTEIN_KINASE_ST"/>
    <property type="match status" value="1"/>
</dbReference>
<evidence type="ECO:0000256" key="3">
    <source>
        <dbReference type="ARBA" id="ARBA00022840"/>
    </source>
</evidence>
<keyword evidence="3 4" id="KW-0067">ATP-binding</keyword>
<dbReference type="PANTHER" id="PTHR11909">
    <property type="entry name" value="CASEIN KINASE-RELATED"/>
    <property type="match status" value="1"/>
</dbReference>
<dbReference type="GeneID" id="28989240"/>
<evidence type="ECO:0000313" key="8">
    <source>
        <dbReference type="Proteomes" id="UP000077315"/>
    </source>
</evidence>
<dbReference type="STRING" id="763407.A0A163DRM7"/>
<keyword evidence="7" id="KW-0808">Transferase</keyword>
<sequence>MASNAAYRRRASLGCDLRRPDEVTISLPSIGNASSLDSTSTELSANSRDVIIGDQWLVLAKIGWGSFGEVFKVQDIHDGMRYAVKRESHDVRNPQLKHESLVYDALFPGPGIPRCHWYGQHDDFDCIVIDLLGPSLKQLRESVADMPIDIVADLGCQMITIFEHIHHRGILYRDVKPENFLFPASCTVPKVYAVDFGLAAWWRNSTTHKPYPEARKPIRNKTGTARYASLNVHHGKAHARRDDMESLGYVLLDLARGSLPWTGIQARNPKIGWDTIGTLKEEASLQDVCAGLPSGFLKFIEYTRQLRFTEQPDYNFLRRLMR</sequence>
<keyword evidence="7" id="KW-0418">Kinase</keyword>
<organism evidence="7 8">
    <name type="scientific">Phycomyces blakesleeanus (strain ATCC 8743b / DSM 1359 / FGSC 10004 / NBRC 33097 / NRRL 1555)</name>
    <dbReference type="NCBI Taxonomy" id="763407"/>
    <lineage>
        <taxon>Eukaryota</taxon>
        <taxon>Fungi</taxon>
        <taxon>Fungi incertae sedis</taxon>
        <taxon>Mucoromycota</taxon>
        <taxon>Mucoromycotina</taxon>
        <taxon>Mucoromycetes</taxon>
        <taxon>Mucorales</taxon>
        <taxon>Phycomycetaceae</taxon>
        <taxon>Phycomyces</taxon>
    </lineage>
</organism>
<accession>A0A163DRM7</accession>
<comment type="similarity">
    <text evidence="5">Belongs to the protein kinase superfamily.</text>
</comment>
<evidence type="ECO:0000259" key="6">
    <source>
        <dbReference type="PROSITE" id="PS50011"/>
    </source>
</evidence>
<dbReference type="EC" id="2.7.11.1" evidence="1"/>
<dbReference type="InterPro" id="IPR050235">
    <property type="entry name" value="CK1_Ser-Thr_kinase"/>
</dbReference>
<feature type="non-terminal residue" evidence="7">
    <location>
        <position position="322"/>
    </location>
</feature>
<dbReference type="GO" id="GO:0005524">
    <property type="term" value="F:ATP binding"/>
    <property type="evidence" value="ECO:0007669"/>
    <property type="project" value="UniProtKB-UniRule"/>
</dbReference>
<dbReference type="InterPro" id="IPR011009">
    <property type="entry name" value="Kinase-like_dom_sf"/>
</dbReference>
<evidence type="ECO:0000256" key="2">
    <source>
        <dbReference type="ARBA" id="ARBA00022741"/>
    </source>
</evidence>
<dbReference type="VEuPathDB" id="FungiDB:PHYBLDRAFT_113216"/>
<dbReference type="RefSeq" id="XP_018291040.1">
    <property type="nucleotide sequence ID" value="XM_018428334.1"/>
</dbReference>
<keyword evidence="2 4" id="KW-0547">Nucleotide-binding</keyword>
<keyword evidence="8" id="KW-1185">Reference proteome</keyword>
<reference evidence="8" key="1">
    <citation type="submission" date="2015-06" db="EMBL/GenBank/DDBJ databases">
        <title>Expansion of signal transduction pathways in fungi by whole-genome duplication.</title>
        <authorList>
            <consortium name="DOE Joint Genome Institute"/>
            <person name="Corrochano L.M."/>
            <person name="Kuo A."/>
            <person name="Marcet-Houben M."/>
            <person name="Polaino S."/>
            <person name="Salamov A."/>
            <person name="Villalobos J.M."/>
            <person name="Alvarez M.I."/>
            <person name="Avalos J."/>
            <person name="Benito E.P."/>
            <person name="Benoit I."/>
            <person name="Burger G."/>
            <person name="Camino L.P."/>
            <person name="Canovas D."/>
            <person name="Cerda-Olmedo E."/>
            <person name="Cheng J.-F."/>
            <person name="Dominguez A."/>
            <person name="Elias M."/>
            <person name="Eslava A.P."/>
            <person name="Glaser F."/>
            <person name="Grimwood J."/>
            <person name="Gutierrez G."/>
            <person name="Heitman J."/>
            <person name="Henrissat B."/>
            <person name="Iturriaga E.A."/>
            <person name="Lang B.F."/>
            <person name="Lavin J.L."/>
            <person name="Lee S."/>
            <person name="Li W."/>
            <person name="Lindquist E."/>
            <person name="Lopez-Garcia S."/>
            <person name="Luque E.M."/>
            <person name="Marcos A.T."/>
            <person name="Martin J."/>
            <person name="McCluskey K."/>
            <person name="Medina H.R."/>
            <person name="Miralles-Duran A."/>
            <person name="Miyazaki A."/>
            <person name="Munoz-Torres E."/>
            <person name="Oguiza J.A."/>
            <person name="Ohm R."/>
            <person name="Olmedo M."/>
            <person name="Orejas M."/>
            <person name="Ortiz-Castellanos L."/>
            <person name="Pisabarro A.G."/>
            <person name="Rodriguez-Romero J."/>
            <person name="Ruiz-Herrera J."/>
            <person name="Ruiz-Vazquez R."/>
            <person name="Sanz C."/>
            <person name="Schackwitz W."/>
            <person name="Schmutz J."/>
            <person name="Shahriari M."/>
            <person name="Shelest E."/>
            <person name="Silva-Franco F."/>
            <person name="Soanes D."/>
            <person name="Syed K."/>
            <person name="Tagua V.G."/>
            <person name="Talbot N.J."/>
            <person name="Thon M."/>
            <person name="De vries R.P."/>
            <person name="Wiebenga A."/>
            <person name="Yadav J.S."/>
            <person name="Braun E.L."/>
            <person name="Baker S."/>
            <person name="Garre V."/>
            <person name="Horwitz B."/>
            <person name="Torres-Martinez S."/>
            <person name="Idnurm A."/>
            <person name="Herrera-Estrella A."/>
            <person name="Gabaldon T."/>
            <person name="Grigoriev I.V."/>
        </authorList>
    </citation>
    <scope>NUCLEOTIDE SEQUENCE [LARGE SCALE GENOMIC DNA]</scope>
    <source>
        <strain evidence="8">NRRL 1555(-)</strain>
    </source>
</reference>
<dbReference type="Gene3D" id="1.10.510.10">
    <property type="entry name" value="Transferase(Phosphotransferase) domain 1"/>
    <property type="match status" value="1"/>
</dbReference>
<dbReference type="OrthoDB" id="5979581at2759"/>
<evidence type="ECO:0000256" key="5">
    <source>
        <dbReference type="RuleBase" id="RU000304"/>
    </source>
</evidence>
<name>A0A163DRM7_PHYB8</name>
<dbReference type="EMBL" id="KV440982">
    <property type="protein sequence ID" value="OAD73000.1"/>
    <property type="molecule type" value="Genomic_DNA"/>
</dbReference>
<dbReference type="InterPro" id="IPR000719">
    <property type="entry name" value="Prot_kinase_dom"/>
</dbReference>
<feature type="domain" description="Protein kinase" evidence="6">
    <location>
        <begin position="56"/>
        <end position="322"/>
    </location>
</feature>
<dbReference type="GO" id="GO:0004674">
    <property type="term" value="F:protein serine/threonine kinase activity"/>
    <property type="evidence" value="ECO:0007669"/>
    <property type="project" value="UniProtKB-KW"/>
</dbReference>
<dbReference type="CDD" id="cd14016">
    <property type="entry name" value="STKc_CK1"/>
    <property type="match status" value="1"/>
</dbReference>
<dbReference type="InterPro" id="IPR008271">
    <property type="entry name" value="Ser/Thr_kinase_AS"/>
</dbReference>
<dbReference type="SMART" id="SM00220">
    <property type="entry name" value="S_TKc"/>
    <property type="match status" value="1"/>
</dbReference>
<keyword evidence="5" id="KW-0723">Serine/threonine-protein kinase</keyword>